<keyword evidence="5" id="KW-1185">Reference proteome</keyword>
<name>A0A0V1EVE8_TRIPS</name>
<accession>A0A0V1EVE8</accession>
<protein>
    <submittedName>
        <fullName evidence="1">Uncharacterized protein</fullName>
    </submittedName>
</protein>
<reference evidence="4 5" key="1">
    <citation type="submission" date="2015-01" db="EMBL/GenBank/DDBJ databases">
        <title>Evolution of Trichinella species and genotypes.</title>
        <authorList>
            <person name="Korhonen P.K."/>
            <person name="Edoardo P."/>
            <person name="Giuseppe L.R."/>
            <person name="Gasser R.B."/>
        </authorList>
    </citation>
    <scope>NUCLEOTIDE SEQUENCE [LARGE SCALE GENOMIC DNA]</scope>
    <source>
        <strain evidence="1">ISS13</strain>
        <strain evidence="3">ISS176</strain>
        <strain evidence="2">ISS588</strain>
    </source>
</reference>
<dbReference type="EMBL" id="JYDS01000014">
    <property type="protein sequence ID" value="KRZ32776.1"/>
    <property type="molecule type" value="Genomic_DNA"/>
</dbReference>
<evidence type="ECO:0000313" key="1">
    <source>
        <dbReference type="EMBL" id="KRY77687.1"/>
    </source>
</evidence>
<sequence>MYLKKTLLLKTLSRCPLFQLPNSQRSVCAPEQMFNYSTFIHSRLNRHVKRAFVLFHYLNHTRLITTKAQYVCFKQHA</sequence>
<dbReference type="EMBL" id="JYDR01000006">
    <property type="protein sequence ID" value="KRY77687.1"/>
    <property type="molecule type" value="Genomic_DNA"/>
</dbReference>
<comment type="caution">
    <text evidence="1">The sequence shown here is derived from an EMBL/GenBank/DDBJ whole genome shotgun (WGS) entry which is preliminary data.</text>
</comment>
<evidence type="ECO:0000313" key="3">
    <source>
        <dbReference type="EMBL" id="KRZ43916.1"/>
    </source>
</evidence>
<evidence type="ECO:0000313" key="4">
    <source>
        <dbReference type="Proteomes" id="UP000054632"/>
    </source>
</evidence>
<dbReference type="AlphaFoldDB" id="A0A0V1EVE8"/>
<gene>
    <name evidence="1" type="ORF">T4A_5267</name>
    <name evidence="2" type="ORF">T4B_7930</name>
    <name evidence="3" type="ORF">T4C_4940</name>
</gene>
<evidence type="ECO:0000313" key="2">
    <source>
        <dbReference type="EMBL" id="KRZ32776.1"/>
    </source>
</evidence>
<dbReference type="Proteomes" id="UP000054805">
    <property type="component" value="Unassembled WGS sequence"/>
</dbReference>
<dbReference type="EMBL" id="JYDV01000008">
    <property type="protein sequence ID" value="KRZ43916.1"/>
    <property type="molecule type" value="Genomic_DNA"/>
</dbReference>
<organism evidence="1 4">
    <name type="scientific">Trichinella pseudospiralis</name>
    <name type="common">Parasitic roundworm</name>
    <dbReference type="NCBI Taxonomy" id="6337"/>
    <lineage>
        <taxon>Eukaryota</taxon>
        <taxon>Metazoa</taxon>
        <taxon>Ecdysozoa</taxon>
        <taxon>Nematoda</taxon>
        <taxon>Enoplea</taxon>
        <taxon>Dorylaimia</taxon>
        <taxon>Trichinellida</taxon>
        <taxon>Trichinellidae</taxon>
        <taxon>Trichinella</taxon>
    </lineage>
</organism>
<evidence type="ECO:0000313" key="5">
    <source>
        <dbReference type="Proteomes" id="UP000054805"/>
    </source>
</evidence>
<proteinExistence type="predicted"/>
<dbReference type="Proteomes" id="UP000054826">
    <property type="component" value="Unassembled WGS sequence"/>
</dbReference>
<dbReference type="Proteomes" id="UP000054632">
    <property type="component" value="Unassembled WGS sequence"/>
</dbReference>